<dbReference type="PROSITE" id="PS50297">
    <property type="entry name" value="ANK_REP_REGION"/>
    <property type="match status" value="3"/>
</dbReference>
<accession>A0A9P9DPQ9</accession>
<comment type="caution">
    <text evidence="6">The sequence shown here is derived from an EMBL/GenBank/DDBJ whole genome shotgun (WGS) entry which is preliminary data.</text>
</comment>
<keyword evidence="2" id="KW-0677">Repeat</keyword>
<dbReference type="Proteomes" id="UP000700596">
    <property type="component" value="Unassembled WGS sequence"/>
</dbReference>
<reference evidence="6" key="1">
    <citation type="journal article" date="2021" name="Nat. Commun.">
        <title>Genetic determinants of endophytism in the Arabidopsis root mycobiome.</title>
        <authorList>
            <person name="Mesny F."/>
            <person name="Miyauchi S."/>
            <person name="Thiergart T."/>
            <person name="Pickel B."/>
            <person name="Atanasova L."/>
            <person name="Karlsson M."/>
            <person name="Huettel B."/>
            <person name="Barry K.W."/>
            <person name="Haridas S."/>
            <person name="Chen C."/>
            <person name="Bauer D."/>
            <person name="Andreopoulos W."/>
            <person name="Pangilinan J."/>
            <person name="LaButti K."/>
            <person name="Riley R."/>
            <person name="Lipzen A."/>
            <person name="Clum A."/>
            <person name="Drula E."/>
            <person name="Henrissat B."/>
            <person name="Kohler A."/>
            <person name="Grigoriev I.V."/>
            <person name="Martin F.M."/>
            <person name="Hacquard S."/>
        </authorList>
    </citation>
    <scope>NUCLEOTIDE SEQUENCE</scope>
    <source>
        <strain evidence="6">MPI-CAGE-CH-0243</strain>
    </source>
</reference>
<dbReference type="OrthoDB" id="341259at2759"/>
<dbReference type="EMBL" id="JAGMWT010000009">
    <property type="protein sequence ID" value="KAH7122827.1"/>
    <property type="molecule type" value="Genomic_DNA"/>
</dbReference>
<dbReference type="SUPFAM" id="SSF48403">
    <property type="entry name" value="Ankyrin repeat"/>
    <property type="match status" value="1"/>
</dbReference>
<sequence>MSTNTGCTTDMDLNSLISSMIAVINAADATIDVLKRTWILQLRPQYLENAIFEIKNFSNTINVVQKTVTDTDHQLNDDNKVRLADNLARAQNRLVTFTDSLIHLLDNEHSVETHYAFRNNQTQVNKLVREMKSIEAYLLAFLYVVVSQIVPDLPVPVQVPSLSQPNYVDSSVIPTALSPDYTSPDIDIKHTQKDLEVVRRNQLGHVCSTSCSCTRPLQIKASTPYKLRRLFGSMHLTVTENRHLHQSSRKGIARDTEYQNHGSTHIRYFLPTWLLHRSIEVRGEWKSPPLSTSWTLTLPRVIPWWVWNILYPAIIDGSVEDLTRQMITYKIKPSDINPIGETIFQNCLDWRKGELCAMLVGKGMDLTRQGRFNSTLGQNAWLRWLWSGEDYHERSNSSFHSLINLREFRRRGIKELGFNGLHLRILDLAPPTPSLPEYNPSWLHGKDCFGLTPLHWAAMQNQPMTVEQLLDWGANINARCSSGGTPLWWAAYKGSVESLHALLKAGADVSLLGEDGTNALLACSTHKNALDMALPLLEQGIDANNRAKSTLRNSFMKTKDQKLAFVLMDYMTDWEAVDINGYSALFLAVWENNPEIVKVLRDRGVRLNRSDNEGCNILHHTAWFGGLEVMEILKNARIVGLPMDEESVACYWRYFEVDRNYYFVGQRMDEAYEKAAFQALLDSVVPKELGRVGKGDENDEEKKGIWNEESLSVCEIAVSSSDDSNKAQNEDEDEEWTTGGNNGDEKSNTETKRLIESYDFPVYKKDVER</sequence>
<name>A0A9P9DPQ9_9PLEO</name>
<feature type="region of interest" description="Disordered" evidence="5">
    <location>
        <begin position="718"/>
        <end position="753"/>
    </location>
</feature>
<feature type="repeat" description="ANK" evidence="4">
    <location>
        <begin position="482"/>
        <end position="514"/>
    </location>
</feature>
<keyword evidence="3 4" id="KW-0040">ANK repeat</keyword>
<dbReference type="PROSITE" id="PS50088">
    <property type="entry name" value="ANK_REPEAT"/>
    <property type="match status" value="3"/>
</dbReference>
<dbReference type="Gene3D" id="1.25.40.20">
    <property type="entry name" value="Ankyrin repeat-containing domain"/>
    <property type="match status" value="1"/>
</dbReference>
<organism evidence="6 7">
    <name type="scientific">Dendryphion nanum</name>
    <dbReference type="NCBI Taxonomy" id="256645"/>
    <lineage>
        <taxon>Eukaryota</taxon>
        <taxon>Fungi</taxon>
        <taxon>Dikarya</taxon>
        <taxon>Ascomycota</taxon>
        <taxon>Pezizomycotina</taxon>
        <taxon>Dothideomycetes</taxon>
        <taxon>Pleosporomycetidae</taxon>
        <taxon>Pleosporales</taxon>
        <taxon>Torulaceae</taxon>
        <taxon>Dendryphion</taxon>
    </lineage>
</organism>
<proteinExistence type="predicted"/>
<gene>
    <name evidence="6" type="ORF">B0J11DRAFT_464982</name>
</gene>
<keyword evidence="7" id="KW-1185">Reference proteome</keyword>
<evidence type="ECO:0000256" key="2">
    <source>
        <dbReference type="ARBA" id="ARBA00022737"/>
    </source>
</evidence>
<feature type="repeat" description="ANK" evidence="4">
    <location>
        <begin position="580"/>
        <end position="612"/>
    </location>
</feature>
<evidence type="ECO:0000256" key="4">
    <source>
        <dbReference type="PROSITE-ProRule" id="PRU00023"/>
    </source>
</evidence>
<dbReference type="SMART" id="SM00248">
    <property type="entry name" value="ANK"/>
    <property type="match status" value="5"/>
</dbReference>
<evidence type="ECO:0000313" key="7">
    <source>
        <dbReference type="Proteomes" id="UP000700596"/>
    </source>
</evidence>
<feature type="compositionally biased region" description="Basic and acidic residues" evidence="5">
    <location>
        <begin position="743"/>
        <end position="753"/>
    </location>
</feature>
<dbReference type="Pfam" id="PF12796">
    <property type="entry name" value="Ank_2"/>
    <property type="match status" value="2"/>
</dbReference>
<evidence type="ECO:0000256" key="3">
    <source>
        <dbReference type="ARBA" id="ARBA00023043"/>
    </source>
</evidence>
<dbReference type="PANTHER" id="PTHR24161">
    <property type="entry name" value="ANK_REP_REGION DOMAIN-CONTAINING PROTEIN-RELATED"/>
    <property type="match status" value="1"/>
</dbReference>
<evidence type="ECO:0000256" key="5">
    <source>
        <dbReference type="SAM" id="MobiDB-lite"/>
    </source>
</evidence>
<dbReference type="AlphaFoldDB" id="A0A9P9DPQ9"/>
<evidence type="ECO:0000313" key="6">
    <source>
        <dbReference type="EMBL" id="KAH7122827.1"/>
    </source>
</evidence>
<dbReference type="InterPro" id="IPR002110">
    <property type="entry name" value="Ankyrin_rpt"/>
</dbReference>
<feature type="repeat" description="ANK" evidence="4">
    <location>
        <begin position="449"/>
        <end position="481"/>
    </location>
</feature>
<dbReference type="InterPro" id="IPR036770">
    <property type="entry name" value="Ankyrin_rpt-contain_sf"/>
</dbReference>
<dbReference type="PANTHER" id="PTHR24161:SF85">
    <property type="entry name" value="PALMITOYLTRANSFERASE HIP14"/>
    <property type="match status" value="1"/>
</dbReference>
<dbReference type="EC" id="2.3.1.225" evidence="1"/>
<evidence type="ECO:0000256" key="1">
    <source>
        <dbReference type="ARBA" id="ARBA00012210"/>
    </source>
</evidence>
<dbReference type="GO" id="GO:0019706">
    <property type="term" value="F:protein-cysteine S-palmitoyltransferase activity"/>
    <property type="evidence" value="ECO:0007669"/>
    <property type="project" value="UniProtKB-EC"/>
</dbReference>
<protein>
    <recommendedName>
        <fullName evidence="1">protein S-acyltransferase</fullName>
        <ecNumber evidence="1">2.3.1.225</ecNumber>
    </recommendedName>
</protein>